<dbReference type="RefSeq" id="WP_188400688.1">
    <property type="nucleotide sequence ID" value="NZ_BMCE01000001.1"/>
</dbReference>
<keyword evidence="2" id="KW-1185">Reference proteome</keyword>
<dbReference type="EMBL" id="JAFHKS010000044">
    <property type="protein sequence ID" value="MBN3546349.1"/>
    <property type="molecule type" value="Genomic_DNA"/>
</dbReference>
<comment type="caution">
    <text evidence="1">The sequence shown here is derived from an EMBL/GenBank/DDBJ whole genome shotgun (WGS) entry which is preliminary data.</text>
</comment>
<protein>
    <submittedName>
        <fullName evidence="1">Uncharacterized protein</fullName>
    </submittedName>
</protein>
<dbReference type="Proteomes" id="UP001319060">
    <property type="component" value="Unassembled WGS sequence"/>
</dbReference>
<accession>A0ABS2ZIB0</accession>
<proteinExistence type="predicted"/>
<evidence type="ECO:0000313" key="1">
    <source>
        <dbReference type="EMBL" id="MBN3546349.1"/>
    </source>
</evidence>
<reference evidence="1 2" key="1">
    <citation type="submission" date="2021-01" db="EMBL/GenBank/DDBJ databases">
        <title>Genome Sequencing of Type Strains.</title>
        <authorList>
            <person name="Lemaire J.F."/>
            <person name="Inderbitzin P."/>
            <person name="Collins S.B."/>
            <person name="Wespe N."/>
            <person name="Knight-Connoni V."/>
        </authorList>
    </citation>
    <scope>NUCLEOTIDE SEQUENCE [LARGE SCALE GENOMIC DNA]</scope>
    <source>
        <strain evidence="1 2">DSM 14730</strain>
    </source>
</reference>
<evidence type="ECO:0000313" key="2">
    <source>
        <dbReference type="Proteomes" id="UP001319060"/>
    </source>
</evidence>
<sequence>MQKVIGLLKKGEEKMVCENDFSWVIDRLEKGANEGHIEAFQHTSDIRAYRRKVSPIGSTILSWDQNNGEQIFFDSYQFKLFCDDLQLNISYSLLRS</sequence>
<gene>
    <name evidence="1" type="ORF">JYA64_13670</name>
</gene>
<organism evidence="1 2">
    <name type="scientific">Fictibacillus barbaricus</name>
    <dbReference type="NCBI Taxonomy" id="182136"/>
    <lineage>
        <taxon>Bacteria</taxon>
        <taxon>Bacillati</taxon>
        <taxon>Bacillota</taxon>
        <taxon>Bacilli</taxon>
        <taxon>Bacillales</taxon>
        <taxon>Fictibacillaceae</taxon>
        <taxon>Fictibacillus</taxon>
    </lineage>
</organism>
<name>A0ABS2ZIB0_9BACL</name>